<dbReference type="GO" id="GO:0031012">
    <property type="term" value="C:extracellular matrix"/>
    <property type="evidence" value="ECO:0007669"/>
    <property type="project" value="TreeGrafter"/>
</dbReference>
<dbReference type="PROSITE" id="PS51323">
    <property type="entry name" value="IGFBP_N_2"/>
    <property type="match status" value="1"/>
</dbReference>
<evidence type="ECO:0000256" key="3">
    <source>
        <dbReference type="ARBA" id="ARBA00022525"/>
    </source>
</evidence>
<dbReference type="InterPro" id="IPR043973">
    <property type="entry name" value="TSP1_CCN"/>
</dbReference>
<dbReference type="SMART" id="SM00121">
    <property type="entry name" value="IB"/>
    <property type="match status" value="1"/>
</dbReference>
<evidence type="ECO:0000256" key="4">
    <source>
        <dbReference type="ARBA" id="ARBA00022553"/>
    </source>
</evidence>
<dbReference type="GO" id="GO:0005178">
    <property type="term" value="F:integrin binding"/>
    <property type="evidence" value="ECO:0007669"/>
    <property type="project" value="TreeGrafter"/>
</dbReference>
<dbReference type="GO" id="GO:0007155">
    <property type="term" value="P:cell adhesion"/>
    <property type="evidence" value="ECO:0007669"/>
    <property type="project" value="TreeGrafter"/>
</dbReference>
<dbReference type="FunFam" id="2.10.70.10:FF:000015">
    <property type="entry name" value="CYR61 isoform 1"/>
    <property type="match status" value="1"/>
</dbReference>
<evidence type="ECO:0000256" key="6">
    <source>
        <dbReference type="ARBA" id="ARBA00023157"/>
    </source>
</evidence>
<dbReference type="GeneID" id="114843954"/>
<organism evidence="16 18">
    <name type="scientific">Betta splendens</name>
    <name type="common">Siamese fighting fish</name>
    <dbReference type="NCBI Taxonomy" id="158456"/>
    <lineage>
        <taxon>Eukaryota</taxon>
        <taxon>Metazoa</taxon>
        <taxon>Chordata</taxon>
        <taxon>Craniata</taxon>
        <taxon>Vertebrata</taxon>
        <taxon>Euteleostomi</taxon>
        <taxon>Actinopterygii</taxon>
        <taxon>Neopterygii</taxon>
        <taxon>Teleostei</taxon>
        <taxon>Neoteleostei</taxon>
        <taxon>Acanthomorphata</taxon>
        <taxon>Anabantaria</taxon>
        <taxon>Anabantiformes</taxon>
        <taxon>Anabantoidei</taxon>
        <taxon>Osphronemidae</taxon>
        <taxon>Betta</taxon>
    </lineage>
</organism>
<dbReference type="InterPro" id="IPR000867">
    <property type="entry name" value="IGFBP-like"/>
</dbReference>
<dbReference type="Pfam" id="PF00093">
    <property type="entry name" value="VWC"/>
    <property type="match status" value="1"/>
</dbReference>
<comment type="similarity">
    <text evidence="2">Belongs to the CCN family.</text>
</comment>
<evidence type="ECO:0000256" key="5">
    <source>
        <dbReference type="ARBA" id="ARBA00022729"/>
    </source>
</evidence>
<evidence type="ECO:0000259" key="14">
    <source>
        <dbReference type="PROSITE" id="PS50184"/>
    </source>
</evidence>
<sequence length="373" mass="41623">MWNAFIFQSLVLTLVASCPERCRCPAEVPRCAAGVSLVLDRCGCCKVCARQLFEHCSRTRPCDPTKGLECNFGGLGSAKGICRAKLDGRTCEYNNKIYQNGEVFRPNCRHQCTCMDGAVGCVSLCPPKLLLPKLACSKPERAEAEAEGRGRCCEKLSCVRAAEDDLRQRNELAPVWRGGAESSAGESDTHTHTHTLLCLHLSSCTVFRRDPGREQVLRRVQCVSRTSSWSPCSRSCGAGVSTRISNNNSRCKLQAETRLCEVRPCNQKSFSRDEKGQKCQRVHKERPPAPLWRSGCRSLQKLRPKHCGSCSDGRCCRPHRTHTVPVRFRCRTGEITQHMVMMIQSCQCDLNCLDGNENTPGPHRHSELQQLKL</sequence>
<dbReference type="SUPFAM" id="SSF57184">
    <property type="entry name" value="Growth factor receptor domain"/>
    <property type="match status" value="1"/>
</dbReference>
<comment type="caution">
    <text evidence="11">Lacks conserved residue(s) required for the propagation of feature annotation.</text>
</comment>
<dbReference type="InterPro" id="IPR036383">
    <property type="entry name" value="TSP1_rpt_sf"/>
</dbReference>
<dbReference type="InterPro" id="IPR000884">
    <property type="entry name" value="TSP1_rpt"/>
</dbReference>
<evidence type="ECO:0000256" key="7">
    <source>
        <dbReference type="ARBA" id="ARBA00023183"/>
    </source>
</evidence>
<dbReference type="SMART" id="SM00209">
    <property type="entry name" value="TSP1"/>
    <property type="match status" value="1"/>
</dbReference>
<name>A0A9W2XCZ0_BETSP</name>
<evidence type="ECO:0000256" key="8">
    <source>
        <dbReference type="ARBA" id="ARBA00039941"/>
    </source>
</evidence>
<reference evidence="17 18" key="1">
    <citation type="submission" date="2025-04" db="UniProtKB">
        <authorList>
            <consortium name="RefSeq"/>
        </authorList>
    </citation>
    <scope>IDENTIFICATION</scope>
</reference>
<keyword evidence="5 12" id="KW-0732">Signal</keyword>
<dbReference type="GO" id="GO:0007165">
    <property type="term" value="P:signal transduction"/>
    <property type="evidence" value="ECO:0007669"/>
    <property type="project" value="InterPro"/>
</dbReference>
<dbReference type="PANTHER" id="PTHR11348">
    <property type="entry name" value="CONNECTIVE TISSUE GROWTH FACTOR-RELATED"/>
    <property type="match status" value="1"/>
</dbReference>
<evidence type="ECO:0000256" key="12">
    <source>
        <dbReference type="SAM" id="SignalP"/>
    </source>
</evidence>
<dbReference type="KEGG" id="bspl:114843954"/>
<dbReference type="GeneTree" id="ENSGT00940000155151"/>
<dbReference type="Gene3D" id="2.20.100.10">
    <property type="entry name" value="Thrombospondin type-1 (TSP1) repeat"/>
    <property type="match status" value="1"/>
</dbReference>
<evidence type="ECO:0000313" key="17">
    <source>
        <dbReference type="RefSeq" id="XP_055359560.1"/>
    </source>
</evidence>
<dbReference type="InterPro" id="IPR009030">
    <property type="entry name" value="Growth_fac_rcpt_cys_sf"/>
</dbReference>
<proteinExistence type="inferred from homology"/>
<dbReference type="InterPro" id="IPR001007">
    <property type="entry name" value="VWF_dom"/>
</dbReference>
<keyword evidence="7" id="KW-0340">Growth factor binding</keyword>
<gene>
    <name evidence="17 18" type="primary">LOC114843954</name>
</gene>
<evidence type="ECO:0000256" key="1">
    <source>
        <dbReference type="ARBA" id="ARBA00004613"/>
    </source>
</evidence>
<dbReference type="Pfam" id="PF00219">
    <property type="entry name" value="IGFBP"/>
    <property type="match status" value="1"/>
</dbReference>
<dbReference type="RefSeq" id="XP_055359560.1">
    <property type="nucleotide sequence ID" value="XM_055503585.1"/>
</dbReference>
<feature type="domain" description="IGFBP N-terminal" evidence="15">
    <location>
        <begin position="14"/>
        <end position="85"/>
    </location>
</feature>
<evidence type="ECO:0000256" key="11">
    <source>
        <dbReference type="PROSITE-ProRule" id="PRU00039"/>
    </source>
</evidence>
<dbReference type="PROSITE" id="PS01225">
    <property type="entry name" value="CTCK_2"/>
    <property type="match status" value="1"/>
</dbReference>
<evidence type="ECO:0000256" key="10">
    <source>
        <dbReference type="ARBA" id="ARBA00042351"/>
    </source>
</evidence>
<dbReference type="RefSeq" id="XP_055359561.1">
    <property type="nucleotide sequence ID" value="XM_055503586.1"/>
</dbReference>
<dbReference type="GO" id="GO:0019838">
    <property type="term" value="F:growth factor binding"/>
    <property type="evidence" value="ECO:0007669"/>
    <property type="project" value="UniProtKB-KW"/>
</dbReference>
<dbReference type="PROSITE" id="PS50092">
    <property type="entry name" value="TSP1"/>
    <property type="match status" value="1"/>
</dbReference>
<evidence type="ECO:0000256" key="2">
    <source>
        <dbReference type="ARBA" id="ARBA00008125"/>
    </source>
</evidence>
<dbReference type="PROSITE" id="PS01208">
    <property type="entry name" value="VWFC_1"/>
    <property type="match status" value="1"/>
</dbReference>
<dbReference type="PANTHER" id="PTHR11348:SF18">
    <property type="entry name" value="CCN FAMILY MEMBER 1"/>
    <property type="match status" value="1"/>
</dbReference>
<dbReference type="Pfam" id="PF19035">
    <property type="entry name" value="TSP1_CCN"/>
    <property type="match status" value="1"/>
</dbReference>
<dbReference type="Pfam" id="PF00007">
    <property type="entry name" value="Cys_knot"/>
    <property type="match status" value="1"/>
</dbReference>
<keyword evidence="6" id="KW-1015">Disulfide bond</keyword>
<keyword evidence="16" id="KW-1185">Reference proteome</keyword>
<dbReference type="SUPFAM" id="SSF82895">
    <property type="entry name" value="TSP-1 type 1 repeat"/>
    <property type="match status" value="1"/>
</dbReference>
<dbReference type="PROSITE" id="PS01185">
    <property type="entry name" value="CTCK_1"/>
    <property type="match status" value="1"/>
</dbReference>
<dbReference type="SUPFAM" id="SSF57603">
    <property type="entry name" value="FnI-like domain"/>
    <property type="match status" value="1"/>
</dbReference>
<dbReference type="Gene3D" id="2.10.70.10">
    <property type="entry name" value="Complement Module, domain 1"/>
    <property type="match status" value="1"/>
</dbReference>
<evidence type="ECO:0000313" key="16">
    <source>
        <dbReference type="Proteomes" id="UP000515150"/>
    </source>
</evidence>
<feature type="chain" id="PRO_5044702205" description="CCN family member 1" evidence="12">
    <location>
        <begin position="18"/>
        <end position="373"/>
    </location>
</feature>
<dbReference type="OrthoDB" id="365605at2759"/>
<dbReference type="GO" id="GO:0030335">
    <property type="term" value="P:positive regulation of cell migration"/>
    <property type="evidence" value="ECO:0007669"/>
    <property type="project" value="TreeGrafter"/>
</dbReference>
<dbReference type="InterPro" id="IPR006208">
    <property type="entry name" value="Glyco_hormone_CN"/>
</dbReference>
<evidence type="ECO:0000256" key="9">
    <source>
        <dbReference type="ARBA" id="ARBA00042204"/>
    </source>
</evidence>
<feature type="domain" description="CTCK" evidence="13">
    <location>
        <begin position="279"/>
        <end position="353"/>
    </location>
</feature>
<accession>A0A9W2XCZ0</accession>
<keyword evidence="4" id="KW-0597">Phosphoprotein</keyword>
<dbReference type="PROSITE" id="PS50184">
    <property type="entry name" value="VWFC_2"/>
    <property type="match status" value="1"/>
</dbReference>
<feature type="signal peptide" evidence="12">
    <location>
        <begin position="1"/>
        <end position="17"/>
    </location>
</feature>
<dbReference type="Proteomes" id="UP000515150">
    <property type="component" value="Chromosome 17"/>
</dbReference>
<keyword evidence="3" id="KW-0964">Secreted</keyword>
<evidence type="ECO:0000259" key="15">
    <source>
        <dbReference type="PROSITE" id="PS51323"/>
    </source>
</evidence>
<protein>
    <recommendedName>
        <fullName evidence="8">CCN family member 1</fullName>
    </recommendedName>
    <alternativeName>
        <fullName evidence="10">Cellular communication network factor 1</fullName>
    </alternativeName>
    <alternativeName>
        <fullName evidence="9">Protein CYR61</fullName>
    </alternativeName>
</protein>
<dbReference type="SMART" id="SM00041">
    <property type="entry name" value="CT"/>
    <property type="match status" value="1"/>
</dbReference>
<dbReference type="InterPro" id="IPR006207">
    <property type="entry name" value="Cys_knot_C"/>
</dbReference>
<feature type="domain" description="VWFC" evidence="14">
    <location>
        <begin position="89"/>
        <end position="159"/>
    </location>
</feature>
<dbReference type="InterPro" id="IPR050941">
    <property type="entry name" value="CCN"/>
</dbReference>
<comment type="subcellular location">
    <subcellularLocation>
        <location evidence="1">Secreted</location>
    </subcellularLocation>
</comment>
<dbReference type="AlphaFoldDB" id="A0A9W2XCZ0"/>
<dbReference type="GO" id="GO:0045597">
    <property type="term" value="P:positive regulation of cell differentiation"/>
    <property type="evidence" value="ECO:0007669"/>
    <property type="project" value="TreeGrafter"/>
</dbReference>
<dbReference type="GO" id="GO:0051240">
    <property type="term" value="P:positive regulation of multicellular organismal process"/>
    <property type="evidence" value="ECO:0007669"/>
    <property type="project" value="UniProtKB-ARBA"/>
</dbReference>
<evidence type="ECO:0000259" key="13">
    <source>
        <dbReference type="PROSITE" id="PS01225"/>
    </source>
</evidence>
<dbReference type="GO" id="GO:0005615">
    <property type="term" value="C:extracellular space"/>
    <property type="evidence" value="ECO:0007669"/>
    <property type="project" value="TreeGrafter"/>
</dbReference>
<dbReference type="GO" id="GO:0008201">
    <property type="term" value="F:heparin binding"/>
    <property type="evidence" value="ECO:0007669"/>
    <property type="project" value="TreeGrafter"/>
</dbReference>
<evidence type="ECO:0000313" key="18">
    <source>
        <dbReference type="RefSeq" id="XP_055359561.1"/>
    </source>
</evidence>
<dbReference type="SMART" id="SM00214">
    <property type="entry name" value="VWC"/>
    <property type="match status" value="1"/>
</dbReference>